<dbReference type="InterPro" id="IPR002104">
    <property type="entry name" value="Integrase_catalytic"/>
</dbReference>
<keyword evidence="1 3" id="KW-0238">DNA-binding</keyword>
<comment type="caution">
    <text evidence="6">The sequence shown here is derived from an EMBL/GenBank/DDBJ whole genome shotgun (WGS) entry which is preliminary data.</text>
</comment>
<evidence type="ECO:0000256" key="2">
    <source>
        <dbReference type="ARBA" id="ARBA00023172"/>
    </source>
</evidence>
<dbReference type="PROSITE" id="PS51898">
    <property type="entry name" value="TYR_RECOMBINASE"/>
    <property type="match status" value="1"/>
</dbReference>
<name>A0A7Y0PMA9_9BACI</name>
<dbReference type="GO" id="GO:0015074">
    <property type="term" value="P:DNA integration"/>
    <property type="evidence" value="ECO:0007669"/>
    <property type="project" value="InterPro"/>
</dbReference>
<dbReference type="PANTHER" id="PTHR30349:SF90">
    <property type="entry name" value="TYROSINE RECOMBINASE XERD"/>
    <property type="match status" value="1"/>
</dbReference>
<dbReference type="AlphaFoldDB" id="A0A7Y0PMA9"/>
<organism evidence="6 7">
    <name type="scientific">Niallia alba</name>
    <dbReference type="NCBI Taxonomy" id="2729105"/>
    <lineage>
        <taxon>Bacteria</taxon>
        <taxon>Bacillati</taxon>
        <taxon>Bacillota</taxon>
        <taxon>Bacilli</taxon>
        <taxon>Bacillales</taxon>
        <taxon>Bacillaceae</taxon>
        <taxon>Niallia</taxon>
    </lineage>
</organism>
<dbReference type="InterPro" id="IPR011010">
    <property type="entry name" value="DNA_brk_join_enz"/>
</dbReference>
<dbReference type="CDD" id="cd01188">
    <property type="entry name" value="INT_RitA_C_like"/>
    <property type="match status" value="1"/>
</dbReference>
<dbReference type="Gene3D" id="1.10.443.10">
    <property type="entry name" value="Intergrase catalytic core"/>
    <property type="match status" value="1"/>
</dbReference>
<evidence type="ECO:0000256" key="3">
    <source>
        <dbReference type="PROSITE-ProRule" id="PRU01248"/>
    </source>
</evidence>
<dbReference type="GO" id="GO:0003677">
    <property type="term" value="F:DNA binding"/>
    <property type="evidence" value="ECO:0007669"/>
    <property type="project" value="UniProtKB-UniRule"/>
</dbReference>
<dbReference type="InterPro" id="IPR013762">
    <property type="entry name" value="Integrase-like_cat_sf"/>
</dbReference>
<evidence type="ECO:0000259" key="5">
    <source>
        <dbReference type="PROSITE" id="PS51900"/>
    </source>
</evidence>
<feature type="domain" description="Tyr recombinase" evidence="4">
    <location>
        <begin position="217"/>
        <end position="404"/>
    </location>
</feature>
<gene>
    <name evidence="6" type="ORF">HHU08_12950</name>
</gene>
<dbReference type="PROSITE" id="PS51900">
    <property type="entry name" value="CB"/>
    <property type="match status" value="1"/>
</dbReference>
<reference evidence="6 7" key="1">
    <citation type="submission" date="2020-04" db="EMBL/GenBank/DDBJ databases">
        <title>Bacillus sp. UniB3 isolated from commercial digestive syrup.</title>
        <authorList>
            <person name="Thorat V."/>
            <person name="Kirdat K."/>
            <person name="Tiwarekar B."/>
            <person name="Yadav A."/>
        </authorList>
    </citation>
    <scope>NUCLEOTIDE SEQUENCE [LARGE SCALE GENOMIC DNA]</scope>
    <source>
        <strain evidence="6 7">UniB3</strain>
    </source>
</reference>
<dbReference type="EMBL" id="JABBPK010000001">
    <property type="protein sequence ID" value="NMO77897.1"/>
    <property type="molecule type" value="Genomic_DNA"/>
</dbReference>
<accession>A0A7Y0PMA9</accession>
<evidence type="ECO:0000313" key="7">
    <source>
        <dbReference type="Proteomes" id="UP000588491"/>
    </source>
</evidence>
<dbReference type="Pfam" id="PF00589">
    <property type="entry name" value="Phage_integrase"/>
    <property type="match status" value="1"/>
</dbReference>
<evidence type="ECO:0000313" key="6">
    <source>
        <dbReference type="EMBL" id="NMO77897.1"/>
    </source>
</evidence>
<keyword evidence="2" id="KW-0233">DNA recombination</keyword>
<sequence length="415" mass="48285">MNEKTPVEELVFNVLAELERLNYSYNSICGYRAFYKRVVAFATEKKEKYYSEELGSEFLKVKYDCTINYYVEAMPKFLRGPIRRIRVLGDYQLHGVIIRRIFKKPGYVKPSQFEKELVAYEKECAENEYSKRGLRTRMQRLYFFIHYLDARGIQNVNEITGETISDYVKTIFAHHEKSMASILTTLRVFLRFLFLNQNTQEDLSLKVPKQKKYYYPPIPSVWKQEDVVSMLENIDRGNPTGKRDYAILLLVARLGIRAGDIKSLKLTDLDWENKTIVLKQNKTKRMVSYPILNDIGWALIDYLKEARPVSDSPFVFLRMNAPYEAFGRDANLHNIITKHTRKAGITVSKEKRHGLHSLRHTLASSLLEQGTPLPVISEVLGHINSRSTAVYLQTDIKSLRKCALDPEEVFKNDSR</sequence>
<evidence type="ECO:0000259" key="4">
    <source>
        <dbReference type="PROSITE" id="PS51898"/>
    </source>
</evidence>
<evidence type="ECO:0000256" key="1">
    <source>
        <dbReference type="ARBA" id="ARBA00023125"/>
    </source>
</evidence>
<dbReference type="Proteomes" id="UP000588491">
    <property type="component" value="Unassembled WGS sequence"/>
</dbReference>
<dbReference type="GO" id="GO:0006310">
    <property type="term" value="P:DNA recombination"/>
    <property type="evidence" value="ECO:0007669"/>
    <property type="project" value="UniProtKB-KW"/>
</dbReference>
<dbReference type="RefSeq" id="WP_169188629.1">
    <property type="nucleotide sequence ID" value="NZ_JABBPK010000001.1"/>
</dbReference>
<dbReference type="InterPro" id="IPR010998">
    <property type="entry name" value="Integrase_recombinase_N"/>
</dbReference>
<dbReference type="SUPFAM" id="SSF56349">
    <property type="entry name" value="DNA breaking-rejoining enzymes"/>
    <property type="match status" value="1"/>
</dbReference>
<dbReference type="InterPro" id="IPR050090">
    <property type="entry name" value="Tyrosine_recombinase_XerCD"/>
</dbReference>
<dbReference type="Gene3D" id="1.10.150.130">
    <property type="match status" value="1"/>
</dbReference>
<dbReference type="InterPro" id="IPR044068">
    <property type="entry name" value="CB"/>
</dbReference>
<feature type="domain" description="Core-binding (CB)" evidence="5">
    <location>
        <begin position="111"/>
        <end position="194"/>
    </location>
</feature>
<dbReference type="PANTHER" id="PTHR30349">
    <property type="entry name" value="PHAGE INTEGRASE-RELATED"/>
    <property type="match status" value="1"/>
</dbReference>
<keyword evidence="7" id="KW-1185">Reference proteome</keyword>
<protein>
    <submittedName>
        <fullName evidence="6">Tyrosine-type recombinase/integrase</fullName>
    </submittedName>
</protein>
<proteinExistence type="predicted"/>